<name>A0A495JGK3_9ACTN</name>
<dbReference type="GO" id="GO:0003824">
    <property type="term" value="F:catalytic activity"/>
    <property type="evidence" value="ECO:0007669"/>
    <property type="project" value="UniProtKB-ARBA"/>
</dbReference>
<evidence type="ECO:0000313" key="3">
    <source>
        <dbReference type="Proteomes" id="UP000277671"/>
    </source>
</evidence>
<keyword evidence="3" id="KW-1185">Reference proteome</keyword>
<evidence type="ECO:0000313" key="2">
    <source>
        <dbReference type="EMBL" id="RKR87925.1"/>
    </source>
</evidence>
<protein>
    <submittedName>
        <fullName evidence="2">Pimeloyl-ACP methyl ester carboxylesterase</fullName>
    </submittedName>
</protein>
<dbReference type="PANTHER" id="PTHR43798">
    <property type="entry name" value="MONOACYLGLYCEROL LIPASE"/>
    <property type="match status" value="1"/>
</dbReference>
<proteinExistence type="predicted"/>
<dbReference type="RefSeq" id="WP_246016959.1">
    <property type="nucleotide sequence ID" value="NZ_RBKT01000001.1"/>
</dbReference>
<dbReference type="Pfam" id="PF00561">
    <property type="entry name" value="Abhydrolase_1"/>
    <property type="match status" value="1"/>
</dbReference>
<gene>
    <name evidence="2" type="ORF">BDK92_2228</name>
</gene>
<reference evidence="2 3" key="1">
    <citation type="submission" date="2018-10" db="EMBL/GenBank/DDBJ databases">
        <title>Sequencing the genomes of 1000 actinobacteria strains.</title>
        <authorList>
            <person name="Klenk H.-P."/>
        </authorList>
    </citation>
    <scope>NUCLEOTIDE SEQUENCE [LARGE SCALE GENOMIC DNA]</scope>
    <source>
        <strain evidence="2 3">DSM 45175</strain>
    </source>
</reference>
<comment type="caution">
    <text evidence="2">The sequence shown here is derived from an EMBL/GenBank/DDBJ whole genome shotgun (WGS) entry which is preliminary data.</text>
</comment>
<dbReference type="EMBL" id="RBKT01000001">
    <property type="protein sequence ID" value="RKR87925.1"/>
    <property type="molecule type" value="Genomic_DNA"/>
</dbReference>
<dbReference type="GO" id="GO:0016020">
    <property type="term" value="C:membrane"/>
    <property type="evidence" value="ECO:0007669"/>
    <property type="project" value="TreeGrafter"/>
</dbReference>
<dbReference type="InterPro" id="IPR029058">
    <property type="entry name" value="AB_hydrolase_fold"/>
</dbReference>
<dbReference type="Gene3D" id="3.40.50.1820">
    <property type="entry name" value="alpha/beta hydrolase"/>
    <property type="match status" value="1"/>
</dbReference>
<dbReference type="Proteomes" id="UP000277671">
    <property type="component" value="Unassembled WGS sequence"/>
</dbReference>
<dbReference type="InterPro" id="IPR050266">
    <property type="entry name" value="AB_hydrolase_sf"/>
</dbReference>
<dbReference type="AlphaFoldDB" id="A0A495JGK3"/>
<dbReference type="PANTHER" id="PTHR43798:SF33">
    <property type="entry name" value="HYDROLASE, PUTATIVE (AFU_ORTHOLOGUE AFUA_2G14860)-RELATED"/>
    <property type="match status" value="1"/>
</dbReference>
<accession>A0A495JGK3</accession>
<evidence type="ECO:0000259" key="1">
    <source>
        <dbReference type="Pfam" id="PF00561"/>
    </source>
</evidence>
<dbReference type="InterPro" id="IPR000073">
    <property type="entry name" value="AB_hydrolase_1"/>
</dbReference>
<dbReference type="PRINTS" id="PR00111">
    <property type="entry name" value="ABHYDROLASE"/>
</dbReference>
<feature type="domain" description="AB hydrolase-1" evidence="1">
    <location>
        <begin position="25"/>
        <end position="134"/>
    </location>
</feature>
<sequence length="232" mass="24704">MGNQQLLDVGGIQLGYRTSGDPDAPAMVLLHGGGRDGSTWDATLTGFADQWRVYALDLRGHGLSDRPGRYSAELMRDDLLGFLDGLGLGRVTLIGHSLGGVVAYLFAAAYPDRVEALVLEETPPPVPLGLNVPQRPDGPLPYDWAVRPAVIRQLNAADPSWREALPRITAPTLVIAGGSASHLPQDQIAEMAARLPAGRLVTIPAGHQVHGNQPAEFVAEVRAFLGTDTRIS</sequence>
<organism evidence="2 3">
    <name type="scientific">Micromonospora pisi</name>
    <dbReference type="NCBI Taxonomy" id="589240"/>
    <lineage>
        <taxon>Bacteria</taxon>
        <taxon>Bacillati</taxon>
        <taxon>Actinomycetota</taxon>
        <taxon>Actinomycetes</taxon>
        <taxon>Micromonosporales</taxon>
        <taxon>Micromonosporaceae</taxon>
        <taxon>Micromonospora</taxon>
    </lineage>
</organism>
<dbReference type="SUPFAM" id="SSF53474">
    <property type="entry name" value="alpha/beta-Hydrolases"/>
    <property type="match status" value="1"/>
</dbReference>